<dbReference type="OrthoDB" id="10250354at2759"/>
<dbReference type="Proteomes" id="UP000326924">
    <property type="component" value="Unassembled WGS sequence"/>
</dbReference>
<sequence length="163" mass="18888">MQCNYCILKVERTAGAETIRTAYREMSLKNHPDKHPEEHREKQTAIFQKIVEAYDVLKDDQARAAYDRQHHDCFTCEVLRTPSKRNKGPSPNDGPSSPCSPQKNSSASTWPPRPATPYRKHREHPSSTGHQEDSDNWTDSDWIDDEYSEEPGDPEDGYEHYWN</sequence>
<dbReference type="SMART" id="SM00271">
    <property type="entry name" value="DnaJ"/>
    <property type="match status" value="1"/>
</dbReference>
<dbReference type="InParanoid" id="A0A5J5F5A2"/>
<evidence type="ECO:0000313" key="4">
    <source>
        <dbReference type="Proteomes" id="UP000326924"/>
    </source>
</evidence>
<reference evidence="3 4" key="1">
    <citation type="submission" date="2019-09" db="EMBL/GenBank/DDBJ databases">
        <title>Draft genome of the ectomycorrhizal ascomycete Sphaerosporella brunnea.</title>
        <authorList>
            <consortium name="DOE Joint Genome Institute"/>
            <person name="Benucci G.M."/>
            <person name="Marozzi G."/>
            <person name="Antonielli L."/>
            <person name="Sanchez S."/>
            <person name="Marco P."/>
            <person name="Wang X."/>
            <person name="Falini L.B."/>
            <person name="Barry K."/>
            <person name="Haridas S."/>
            <person name="Lipzen A."/>
            <person name="Labutti K."/>
            <person name="Grigoriev I.V."/>
            <person name="Murat C."/>
            <person name="Martin F."/>
            <person name="Albertini E."/>
            <person name="Donnini D."/>
            <person name="Bonito G."/>
        </authorList>
    </citation>
    <scope>NUCLEOTIDE SEQUENCE [LARGE SCALE GENOMIC DNA]</scope>
    <source>
        <strain evidence="3 4">Sb_GMNB300</strain>
    </source>
</reference>
<name>A0A5J5F5A2_9PEZI</name>
<dbReference type="InterPro" id="IPR050817">
    <property type="entry name" value="DjlA_DnaK_co-chaperone"/>
</dbReference>
<feature type="region of interest" description="Disordered" evidence="1">
    <location>
        <begin position="77"/>
        <end position="163"/>
    </location>
</feature>
<feature type="compositionally biased region" description="Acidic residues" evidence="1">
    <location>
        <begin position="134"/>
        <end position="156"/>
    </location>
</feature>
<feature type="compositionally biased region" description="Polar residues" evidence="1">
    <location>
        <begin position="93"/>
        <end position="109"/>
    </location>
</feature>
<dbReference type="PANTHER" id="PTHR24074">
    <property type="entry name" value="CO-CHAPERONE PROTEIN DJLA"/>
    <property type="match status" value="1"/>
</dbReference>
<dbReference type="PROSITE" id="PS00636">
    <property type="entry name" value="DNAJ_1"/>
    <property type="match status" value="1"/>
</dbReference>
<dbReference type="CDD" id="cd06257">
    <property type="entry name" value="DnaJ"/>
    <property type="match status" value="1"/>
</dbReference>
<evidence type="ECO:0000313" key="3">
    <source>
        <dbReference type="EMBL" id="KAA8911876.1"/>
    </source>
</evidence>
<dbReference type="AlphaFoldDB" id="A0A5J5F5A2"/>
<dbReference type="PRINTS" id="PR00625">
    <property type="entry name" value="JDOMAIN"/>
</dbReference>
<feature type="domain" description="J" evidence="2">
    <location>
        <begin position="3"/>
        <end position="70"/>
    </location>
</feature>
<evidence type="ECO:0000259" key="2">
    <source>
        <dbReference type="PROSITE" id="PS50076"/>
    </source>
</evidence>
<keyword evidence="4" id="KW-1185">Reference proteome</keyword>
<comment type="caution">
    <text evidence="3">The sequence shown here is derived from an EMBL/GenBank/DDBJ whole genome shotgun (WGS) entry which is preliminary data.</text>
</comment>
<evidence type="ECO:0000256" key="1">
    <source>
        <dbReference type="SAM" id="MobiDB-lite"/>
    </source>
</evidence>
<dbReference type="Pfam" id="PF00226">
    <property type="entry name" value="DnaJ"/>
    <property type="match status" value="1"/>
</dbReference>
<dbReference type="InterPro" id="IPR018253">
    <property type="entry name" value="DnaJ_domain_CS"/>
</dbReference>
<dbReference type="PROSITE" id="PS50076">
    <property type="entry name" value="DNAJ_2"/>
    <property type="match status" value="1"/>
</dbReference>
<accession>A0A5J5F5A2</accession>
<dbReference type="EMBL" id="VXIS01000031">
    <property type="protein sequence ID" value="KAA8911876.1"/>
    <property type="molecule type" value="Genomic_DNA"/>
</dbReference>
<organism evidence="3 4">
    <name type="scientific">Sphaerosporella brunnea</name>
    <dbReference type="NCBI Taxonomy" id="1250544"/>
    <lineage>
        <taxon>Eukaryota</taxon>
        <taxon>Fungi</taxon>
        <taxon>Dikarya</taxon>
        <taxon>Ascomycota</taxon>
        <taxon>Pezizomycotina</taxon>
        <taxon>Pezizomycetes</taxon>
        <taxon>Pezizales</taxon>
        <taxon>Pyronemataceae</taxon>
        <taxon>Sphaerosporella</taxon>
    </lineage>
</organism>
<dbReference type="InterPro" id="IPR001623">
    <property type="entry name" value="DnaJ_domain"/>
</dbReference>
<dbReference type="SUPFAM" id="SSF46565">
    <property type="entry name" value="Chaperone J-domain"/>
    <property type="match status" value="1"/>
</dbReference>
<proteinExistence type="predicted"/>
<protein>
    <submittedName>
        <fullName evidence="3">DnaJ domain-containing protein</fullName>
    </submittedName>
</protein>
<dbReference type="Gene3D" id="1.10.287.110">
    <property type="entry name" value="DnaJ domain"/>
    <property type="match status" value="1"/>
</dbReference>
<gene>
    <name evidence="3" type="ORF">FN846DRAFT_904073</name>
</gene>
<dbReference type="InterPro" id="IPR036869">
    <property type="entry name" value="J_dom_sf"/>
</dbReference>